<accession>A0A1E5BGB1</accession>
<organism evidence="2 3">
    <name type="scientific">Vibrio genomosp. F10 str. ZF-129</name>
    <dbReference type="NCBI Taxonomy" id="1187848"/>
    <lineage>
        <taxon>Bacteria</taxon>
        <taxon>Pseudomonadati</taxon>
        <taxon>Pseudomonadota</taxon>
        <taxon>Gammaproteobacteria</taxon>
        <taxon>Vibrionales</taxon>
        <taxon>Vibrionaceae</taxon>
        <taxon>Vibrio</taxon>
    </lineage>
</organism>
<feature type="transmembrane region" description="Helical" evidence="1">
    <location>
        <begin position="58"/>
        <end position="78"/>
    </location>
</feature>
<dbReference type="EMBL" id="AJYQ02000078">
    <property type="protein sequence ID" value="OEE35311.1"/>
    <property type="molecule type" value="Genomic_DNA"/>
</dbReference>
<keyword evidence="1" id="KW-0812">Transmembrane</keyword>
<feature type="transmembrane region" description="Helical" evidence="1">
    <location>
        <begin position="84"/>
        <end position="104"/>
    </location>
</feature>
<dbReference type="AlphaFoldDB" id="A0A1E5BGB1"/>
<dbReference type="Proteomes" id="UP000094741">
    <property type="component" value="Unassembled WGS sequence"/>
</dbReference>
<proteinExistence type="predicted"/>
<evidence type="ECO:0000313" key="2">
    <source>
        <dbReference type="EMBL" id="OEE35311.1"/>
    </source>
</evidence>
<comment type="caution">
    <text evidence="2">The sequence shown here is derived from an EMBL/GenBank/DDBJ whole genome shotgun (WGS) entry which is preliminary data.</text>
</comment>
<dbReference type="STRING" id="1187848.A1QO_00700"/>
<gene>
    <name evidence="2" type="ORF">A1QO_00700</name>
</gene>
<keyword evidence="1" id="KW-1133">Transmembrane helix</keyword>
<sequence length="106" mass="11819">MLNVAKEIVLILLIGGLTAFGHPYLRKVLYIGIVSLLLIIYLESKLRDKPIFSVARKFLIPIGLNLGYHSFVLTIHLHGKPIEVALYSVAGVVCLLIYVMTIPFTK</sequence>
<feature type="transmembrane region" description="Helical" evidence="1">
    <location>
        <begin position="29"/>
        <end position="46"/>
    </location>
</feature>
<keyword evidence="1" id="KW-0472">Membrane</keyword>
<name>A0A1E5BGB1_9VIBR</name>
<evidence type="ECO:0000313" key="3">
    <source>
        <dbReference type="Proteomes" id="UP000094741"/>
    </source>
</evidence>
<reference evidence="2 3" key="1">
    <citation type="journal article" date="2012" name="Science">
        <title>Ecological populations of bacteria act as socially cohesive units of antibiotic production and resistance.</title>
        <authorList>
            <person name="Cordero O.X."/>
            <person name="Wildschutte H."/>
            <person name="Kirkup B."/>
            <person name="Proehl S."/>
            <person name="Ngo L."/>
            <person name="Hussain F."/>
            <person name="Le Roux F."/>
            <person name="Mincer T."/>
            <person name="Polz M.F."/>
        </authorList>
    </citation>
    <scope>NUCLEOTIDE SEQUENCE [LARGE SCALE GENOMIC DNA]</scope>
    <source>
        <strain evidence="2 3">ZF-129</strain>
    </source>
</reference>
<protein>
    <submittedName>
        <fullName evidence="2">Uncharacterized protein</fullName>
    </submittedName>
</protein>
<evidence type="ECO:0000256" key="1">
    <source>
        <dbReference type="SAM" id="Phobius"/>
    </source>
</evidence>